<evidence type="ECO:0008006" key="5">
    <source>
        <dbReference type="Google" id="ProtNLM"/>
    </source>
</evidence>
<protein>
    <recommendedName>
        <fullName evidence="5">Niemann-Pick C1 N-terminal domain-containing protein</fullName>
    </recommendedName>
</protein>
<dbReference type="PANTHER" id="PTHR36854:SF1">
    <property type="entry name" value="TRANSMEMBRANE PROTEIN"/>
    <property type="match status" value="1"/>
</dbReference>
<proteinExistence type="predicted"/>
<dbReference type="Proteomes" id="UP000473826">
    <property type="component" value="Unassembled WGS sequence"/>
</dbReference>
<feature type="signal peptide" evidence="2">
    <location>
        <begin position="1"/>
        <end position="25"/>
    </location>
</feature>
<feature type="chain" id="PRO_5028874747" description="Niemann-Pick C1 N-terminal domain-containing protein" evidence="2">
    <location>
        <begin position="26"/>
        <end position="225"/>
    </location>
</feature>
<dbReference type="EMBL" id="QKWK01000002">
    <property type="protein sequence ID" value="TXT13569.1"/>
    <property type="molecule type" value="Genomic_DNA"/>
</dbReference>
<dbReference type="PANTHER" id="PTHR36854">
    <property type="entry name" value="CHROMOSOME 9, WHOLE GENOME SHOTGUN SEQUENCE"/>
    <property type="match status" value="1"/>
</dbReference>
<keyword evidence="2" id="KW-0732">Signal</keyword>
<evidence type="ECO:0000313" key="3">
    <source>
        <dbReference type="EMBL" id="TXT13569.1"/>
    </source>
</evidence>
<organism evidence="3 4">
    <name type="scientific">Vanrija humicola</name>
    <name type="common">Yeast</name>
    <name type="synonym">Cryptococcus humicola</name>
    <dbReference type="NCBI Taxonomy" id="5417"/>
    <lineage>
        <taxon>Eukaryota</taxon>
        <taxon>Fungi</taxon>
        <taxon>Dikarya</taxon>
        <taxon>Basidiomycota</taxon>
        <taxon>Agaricomycotina</taxon>
        <taxon>Tremellomycetes</taxon>
        <taxon>Trichosporonales</taxon>
        <taxon>Trichosporonaceae</taxon>
        <taxon>Vanrija</taxon>
    </lineage>
</organism>
<keyword evidence="1" id="KW-1133">Transmembrane helix</keyword>
<evidence type="ECO:0000256" key="1">
    <source>
        <dbReference type="SAM" id="Phobius"/>
    </source>
</evidence>
<reference evidence="3 4" key="1">
    <citation type="journal article" date="2019" name="PLoS Genet.">
        <title>Convergent evolution of linked mating-type loci in basidiomycete fungi.</title>
        <authorList>
            <person name="Sun S."/>
            <person name="Coelho M.A."/>
            <person name="Heitman J."/>
            <person name="Nowrousian M."/>
        </authorList>
    </citation>
    <scope>NUCLEOTIDE SEQUENCE [LARGE SCALE GENOMIC DNA]</scope>
    <source>
        <strain evidence="3 4">CBS 4282</strain>
    </source>
</reference>
<keyword evidence="4" id="KW-1185">Reference proteome</keyword>
<comment type="caution">
    <text evidence="3">The sequence shown here is derived from an EMBL/GenBank/DDBJ whole genome shotgun (WGS) entry which is preliminary data.</text>
</comment>
<keyword evidence="1" id="KW-0812">Transmembrane</keyword>
<feature type="transmembrane region" description="Helical" evidence="1">
    <location>
        <begin position="158"/>
        <end position="178"/>
    </location>
</feature>
<evidence type="ECO:0000313" key="4">
    <source>
        <dbReference type="Proteomes" id="UP000473826"/>
    </source>
</evidence>
<gene>
    <name evidence="3" type="ORF">VHUM_00936</name>
</gene>
<dbReference type="AlphaFoldDB" id="A0A7D8Z2X4"/>
<keyword evidence="1" id="KW-0472">Membrane</keyword>
<sequence length="225" mass="24184">MRTTTRRLLILVVLAVLALLPLAHAEVIKSSGGYWCKCELPANAWPTPHPTLPPSHASAAGRASADVVFPPSASPSHACSISSRAPGQCFTNSTILPLLHPDDKSRPCLSCTRQFCLDQKLEICKGATVPELDNDTGTGTEGDVTATCFRRDSPRDQVIVTCFVLVCLALLLVAAVRARLRKAVEQRGAQPIDLREWGQALLPEPLHASVFGRNNQRYGPVSVGS</sequence>
<accession>A0A7D8Z2X4</accession>
<dbReference type="OrthoDB" id="2142503at2759"/>
<name>A0A7D8Z2X4_VANHU</name>
<evidence type="ECO:0000256" key="2">
    <source>
        <dbReference type="SAM" id="SignalP"/>
    </source>
</evidence>